<feature type="region of interest" description="Disordered" evidence="1">
    <location>
        <begin position="286"/>
        <end position="316"/>
    </location>
</feature>
<evidence type="ECO:0000313" key="3">
    <source>
        <dbReference type="EMBL" id="KAL2913246.1"/>
    </source>
</evidence>
<dbReference type="Pfam" id="PF13532">
    <property type="entry name" value="2OG-FeII_Oxy_2"/>
    <property type="match status" value="1"/>
</dbReference>
<feature type="compositionally biased region" description="Low complexity" evidence="1">
    <location>
        <begin position="290"/>
        <end position="306"/>
    </location>
</feature>
<keyword evidence="4" id="KW-1185">Reference proteome</keyword>
<dbReference type="InterPro" id="IPR037151">
    <property type="entry name" value="AlkB-like_sf"/>
</dbReference>
<dbReference type="Proteomes" id="UP001527925">
    <property type="component" value="Unassembled WGS sequence"/>
</dbReference>
<organism evidence="3 4">
    <name type="scientific">Polyrhizophydium stewartii</name>
    <dbReference type="NCBI Taxonomy" id="2732419"/>
    <lineage>
        <taxon>Eukaryota</taxon>
        <taxon>Fungi</taxon>
        <taxon>Fungi incertae sedis</taxon>
        <taxon>Chytridiomycota</taxon>
        <taxon>Chytridiomycota incertae sedis</taxon>
        <taxon>Chytridiomycetes</taxon>
        <taxon>Rhizophydiales</taxon>
        <taxon>Rhizophydiales incertae sedis</taxon>
        <taxon>Polyrhizophydium</taxon>
    </lineage>
</organism>
<evidence type="ECO:0000313" key="4">
    <source>
        <dbReference type="Proteomes" id="UP001527925"/>
    </source>
</evidence>
<sequence length="391" mass="41718">MAAQLSKAKQRQHAKKRAAQVDVLARLEGRPAAELVRSAPATTPWLVLLNASYDAGIDGAALVAALAPLAGFVRAEMHLGSRPYSFALFASPEEAEAACEALDGAAVPAWGGKTALVALAAAPPRGLPPRPLADPAAAASAVPGITLFAGFVESPDEEAALLTSAEAAGRAGRWESLAQRRVQHFGFRFDYPLNDVDRAAIDPAAAAADPTTAAAAAVLPDWTHPLLDRYTRMFPDRARPDQLTLNHYTPGGGIAPHTDRHSSFLSPVLIVSLGAGLVMEFRTRIRDAPPSDSDPAGSSSNSNGADVANYGTDNNAPDPAFRTVNIYLPPRSLVVMDAEARYGWEHAIRPRKMDLIDGLVVERRERWSLTFRNVRQRHDPPCTCGFTALCD</sequence>
<accession>A0ABR4N1B5</accession>
<evidence type="ECO:0000256" key="1">
    <source>
        <dbReference type="SAM" id="MobiDB-lite"/>
    </source>
</evidence>
<dbReference type="InterPro" id="IPR027450">
    <property type="entry name" value="AlkB-like"/>
</dbReference>
<dbReference type="Gene3D" id="2.60.120.590">
    <property type="entry name" value="Alpha-ketoglutarate-dependent dioxygenase AlkB-like"/>
    <property type="match status" value="1"/>
</dbReference>
<name>A0ABR4N1B5_9FUNG</name>
<comment type="caution">
    <text evidence="3">The sequence shown here is derived from an EMBL/GenBank/DDBJ whole genome shotgun (WGS) entry which is preliminary data.</text>
</comment>
<reference evidence="3 4" key="1">
    <citation type="submission" date="2023-09" db="EMBL/GenBank/DDBJ databases">
        <title>Pangenome analysis of Batrachochytrium dendrobatidis and related Chytrids.</title>
        <authorList>
            <person name="Yacoub M.N."/>
            <person name="Stajich J.E."/>
            <person name="James T.Y."/>
        </authorList>
    </citation>
    <scope>NUCLEOTIDE SEQUENCE [LARGE SCALE GENOMIC DNA]</scope>
    <source>
        <strain evidence="3 4">JEL0888</strain>
    </source>
</reference>
<dbReference type="EMBL" id="JADGIZ020000049">
    <property type="protein sequence ID" value="KAL2913246.1"/>
    <property type="molecule type" value="Genomic_DNA"/>
</dbReference>
<dbReference type="InterPro" id="IPR005123">
    <property type="entry name" value="Oxoglu/Fe-dep_dioxygenase_dom"/>
</dbReference>
<dbReference type="PANTHER" id="PTHR12463">
    <property type="entry name" value="OXYGENASE-RELATED"/>
    <property type="match status" value="1"/>
</dbReference>
<protein>
    <recommendedName>
        <fullName evidence="2">Fe2OG dioxygenase domain-containing protein</fullName>
    </recommendedName>
</protein>
<dbReference type="InterPro" id="IPR035979">
    <property type="entry name" value="RBD_domain_sf"/>
</dbReference>
<dbReference type="PANTHER" id="PTHR12463:SF1">
    <property type="entry name" value="2-OXOGLUTARATE AND FE-DEPENDENT OXYGENASE FAMILY PROTEIN"/>
    <property type="match status" value="1"/>
</dbReference>
<gene>
    <name evidence="3" type="ORF">HK105_207248</name>
</gene>
<feature type="domain" description="Fe2OG dioxygenase" evidence="2">
    <location>
        <begin position="239"/>
        <end position="375"/>
    </location>
</feature>
<dbReference type="SUPFAM" id="SSF51197">
    <property type="entry name" value="Clavaminate synthase-like"/>
    <property type="match status" value="1"/>
</dbReference>
<proteinExistence type="predicted"/>
<dbReference type="PROSITE" id="PS51471">
    <property type="entry name" value="FE2OG_OXY"/>
    <property type="match status" value="1"/>
</dbReference>
<dbReference type="InterPro" id="IPR032857">
    <property type="entry name" value="ALKBH4"/>
</dbReference>
<dbReference type="SUPFAM" id="SSF54928">
    <property type="entry name" value="RNA-binding domain, RBD"/>
    <property type="match status" value="1"/>
</dbReference>
<evidence type="ECO:0000259" key="2">
    <source>
        <dbReference type="PROSITE" id="PS51471"/>
    </source>
</evidence>